<feature type="region of interest" description="Disordered" evidence="1">
    <location>
        <begin position="46"/>
        <end position="81"/>
    </location>
</feature>
<dbReference type="PROSITE" id="PS51257">
    <property type="entry name" value="PROKAR_LIPOPROTEIN"/>
    <property type="match status" value="1"/>
</dbReference>
<feature type="compositionally biased region" description="Polar residues" evidence="1">
    <location>
        <begin position="59"/>
        <end position="78"/>
    </location>
</feature>
<dbReference type="EMBL" id="UINC01000481">
    <property type="protein sequence ID" value="SUZ56127.1"/>
    <property type="molecule type" value="Genomic_DNA"/>
</dbReference>
<sequence>MIRILLIGLASVFAIGLIACETESTSSTISPVEQSIATVRSVNATVTPVPPTSRPGPLATTQPTSSITSSNDPVSKNIRSPKVDADNATTELTYLSDAWSNVWLCKDSKIESLDLTTGDTQVCSVSVEFVDSDIVVRSTGIPNHDYESTLGCCASDQNSTWTIPIEPKLSDESPTYAPERGPIAFTVSGVAIYGPEEGPGGDAVALEYEHFIEDRQQVDLGVCGGHSGPNGQYHYHYDSNCMHWHPDDEGILGYDLKAIATSIISEVIGFALDGFPIYSSYENQPVGETIEVTSSYRLKPGENGYNGIDDYNYVEGLGHLDECNGHFGPTPEAPDGIYHYHTTLTNGEGNLGFPYFPLCYKGAVNKKNYDLDGGGPPGAGGPPTDQYACNINPDGLCIFTGSPHQTGLKPGTDEIVNNEGRVLFNIDEAIATDASGKTLVPTGKPASEGDNLKTSSNQDMSDDEKAFHKVMAIMFPIRNALMYDISYLSTQSWNELTTELRVRGIKETSFTSGTTPKDNYYSREDIFDLAKNPDGKDIHHPIMKFLEESGLYLLCHVTTDEFNVLLKEAHPEGHDPCGDNVITTKVPFNG</sequence>
<proteinExistence type="predicted"/>
<dbReference type="AlphaFoldDB" id="A0A381NNM4"/>
<name>A0A381NNM4_9ZZZZ</name>
<reference evidence="3" key="1">
    <citation type="submission" date="2018-05" db="EMBL/GenBank/DDBJ databases">
        <authorList>
            <person name="Lanie J.A."/>
            <person name="Ng W.-L."/>
            <person name="Kazmierczak K.M."/>
            <person name="Andrzejewski T.M."/>
            <person name="Davidsen T.M."/>
            <person name="Wayne K.J."/>
            <person name="Tettelin H."/>
            <person name="Glass J.I."/>
            <person name="Rusch D."/>
            <person name="Podicherti R."/>
            <person name="Tsui H.-C.T."/>
            <person name="Winkler M.E."/>
        </authorList>
    </citation>
    <scope>NUCLEOTIDE SEQUENCE</scope>
</reference>
<evidence type="ECO:0000256" key="1">
    <source>
        <dbReference type="SAM" id="MobiDB-lite"/>
    </source>
</evidence>
<organism evidence="3">
    <name type="scientific">marine metagenome</name>
    <dbReference type="NCBI Taxonomy" id="408172"/>
    <lineage>
        <taxon>unclassified sequences</taxon>
        <taxon>metagenomes</taxon>
        <taxon>ecological metagenomes</taxon>
    </lineage>
</organism>
<evidence type="ECO:0000313" key="3">
    <source>
        <dbReference type="EMBL" id="SUZ56127.1"/>
    </source>
</evidence>
<accession>A0A381NNM4</accession>
<dbReference type="InterPro" id="IPR025924">
    <property type="entry name" value="YHYH_dom"/>
</dbReference>
<feature type="region of interest" description="Disordered" evidence="1">
    <location>
        <begin position="437"/>
        <end position="460"/>
    </location>
</feature>
<feature type="domain" description="YHYH" evidence="2">
    <location>
        <begin position="160"/>
        <end position="345"/>
    </location>
</feature>
<dbReference type="Pfam" id="PF14240">
    <property type="entry name" value="YHYH"/>
    <property type="match status" value="1"/>
</dbReference>
<protein>
    <recommendedName>
        <fullName evidence="2">YHYH domain-containing protein</fullName>
    </recommendedName>
</protein>
<gene>
    <name evidence="3" type="ORF">METZ01_LOCUS8981</name>
</gene>
<evidence type="ECO:0000259" key="2">
    <source>
        <dbReference type="Pfam" id="PF14240"/>
    </source>
</evidence>